<dbReference type="EMBL" id="PCYK01000005">
    <property type="protein sequence ID" value="PIR46227.1"/>
    <property type="molecule type" value="Genomic_DNA"/>
</dbReference>
<keyword evidence="1" id="KW-1133">Transmembrane helix</keyword>
<accession>A0A2H0RIE2</accession>
<reference evidence="2 3" key="1">
    <citation type="submission" date="2017-09" db="EMBL/GenBank/DDBJ databases">
        <title>Depth-based differentiation of microbial function through sediment-hosted aquifers and enrichment of novel symbionts in the deep terrestrial subsurface.</title>
        <authorList>
            <person name="Probst A.J."/>
            <person name="Ladd B."/>
            <person name="Jarett J.K."/>
            <person name="Geller-Mcgrath D.E."/>
            <person name="Sieber C.M."/>
            <person name="Emerson J.B."/>
            <person name="Anantharaman K."/>
            <person name="Thomas B.C."/>
            <person name="Malmstrom R."/>
            <person name="Stieglmeier M."/>
            <person name="Klingl A."/>
            <person name="Woyke T."/>
            <person name="Ryan C.M."/>
            <person name="Banfield J.F."/>
        </authorList>
    </citation>
    <scope>NUCLEOTIDE SEQUENCE [LARGE SCALE GENOMIC DNA]</scope>
    <source>
        <strain evidence="2">CG10_big_fil_rev_8_21_14_0_10_49_38</strain>
    </source>
</reference>
<dbReference type="Proteomes" id="UP000230431">
    <property type="component" value="Unassembled WGS sequence"/>
</dbReference>
<keyword evidence="1" id="KW-0472">Membrane</keyword>
<sequence length="177" mass="20148">MANLLTTENKKKLIARQNQRKIFALFGLSTAWLLVGLIFNSSLWFNLEAQRKILIKNLDSPAPDRPPEVDQVATQTFRQRFEQLRGWGLDQAWSESLAYLQSVRPETIKVSQIVGLKTDNGQTVRLALAGHAANRQALVGFVDHLKQDKFFRQVDLPVSYLLESADNQFIINLELTL</sequence>
<gene>
    <name evidence="2" type="ORF">COV08_00850</name>
</gene>
<comment type="caution">
    <text evidence="2">The sequence shown here is derived from an EMBL/GenBank/DDBJ whole genome shotgun (WGS) entry which is preliminary data.</text>
</comment>
<evidence type="ECO:0000313" key="2">
    <source>
        <dbReference type="EMBL" id="PIR46227.1"/>
    </source>
</evidence>
<name>A0A2H0RIE2_9BACT</name>
<evidence type="ECO:0000256" key="1">
    <source>
        <dbReference type="SAM" id="Phobius"/>
    </source>
</evidence>
<protein>
    <recommendedName>
        <fullName evidence="4">PilN domain-containing protein</fullName>
    </recommendedName>
</protein>
<organism evidence="2 3">
    <name type="scientific">Candidatus Vogelbacteria bacterium CG10_big_fil_rev_8_21_14_0_10_49_38</name>
    <dbReference type="NCBI Taxonomy" id="1975043"/>
    <lineage>
        <taxon>Bacteria</taxon>
        <taxon>Candidatus Vogeliibacteriota</taxon>
    </lineage>
</organism>
<proteinExistence type="predicted"/>
<dbReference type="AlphaFoldDB" id="A0A2H0RIE2"/>
<evidence type="ECO:0000313" key="3">
    <source>
        <dbReference type="Proteomes" id="UP000230431"/>
    </source>
</evidence>
<feature type="transmembrane region" description="Helical" evidence="1">
    <location>
        <begin position="21"/>
        <end position="45"/>
    </location>
</feature>
<keyword evidence="1" id="KW-0812">Transmembrane</keyword>
<evidence type="ECO:0008006" key="4">
    <source>
        <dbReference type="Google" id="ProtNLM"/>
    </source>
</evidence>